<dbReference type="SUPFAM" id="SSF50156">
    <property type="entry name" value="PDZ domain-like"/>
    <property type="match status" value="2"/>
</dbReference>
<feature type="region of interest" description="Actin-binding" evidence="6">
    <location>
        <begin position="603"/>
        <end position="625"/>
    </location>
</feature>
<dbReference type="InterPro" id="IPR036961">
    <property type="entry name" value="Kinesin_motor_dom_sf"/>
</dbReference>
<protein>
    <recommendedName>
        <fullName evidence="13">Myosin motor domain-containing protein</fullName>
    </recommendedName>
</protein>
<dbReference type="FunFam" id="1.10.10.820:FF:000001">
    <property type="entry name" value="Myosin heavy chain"/>
    <property type="match status" value="1"/>
</dbReference>
<dbReference type="GO" id="GO:0005524">
    <property type="term" value="F:ATP binding"/>
    <property type="evidence" value="ECO:0007669"/>
    <property type="project" value="UniProtKB-UniRule"/>
</dbReference>
<dbReference type="InterPro" id="IPR000048">
    <property type="entry name" value="IQ_motif_EF-hand-BS"/>
</dbReference>
<dbReference type="Gene3D" id="1.20.58.530">
    <property type="match status" value="2"/>
</dbReference>
<dbReference type="GO" id="GO:0016020">
    <property type="term" value="C:membrane"/>
    <property type="evidence" value="ECO:0007669"/>
    <property type="project" value="TreeGrafter"/>
</dbReference>
<feature type="domain" description="Myosin motor" evidence="10">
    <location>
        <begin position="6"/>
        <end position="725"/>
    </location>
</feature>
<dbReference type="GO" id="GO:0051015">
    <property type="term" value="F:actin filament binding"/>
    <property type="evidence" value="ECO:0007669"/>
    <property type="project" value="TreeGrafter"/>
</dbReference>
<evidence type="ECO:0000256" key="7">
    <source>
        <dbReference type="SAM" id="Coils"/>
    </source>
</evidence>
<dbReference type="GO" id="GO:0000146">
    <property type="term" value="F:microfilament motor activity"/>
    <property type="evidence" value="ECO:0007669"/>
    <property type="project" value="TreeGrafter"/>
</dbReference>
<evidence type="ECO:0008006" key="13">
    <source>
        <dbReference type="Google" id="ProtNLM"/>
    </source>
</evidence>
<dbReference type="PROSITE" id="PS50106">
    <property type="entry name" value="PDZ"/>
    <property type="match status" value="2"/>
</dbReference>
<dbReference type="GO" id="GO:0007015">
    <property type="term" value="P:actin filament organization"/>
    <property type="evidence" value="ECO:0007669"/>
    <property type="project" value="TreeGrafter"/>
</dbReference>
<dbReference type="GO" id="GO:0016459">
    <property type="term" value="C:myosin complex"/>
    <property type="evidence" value="ECO:0007669"/>
    <property type="project" value="UniProtKB-KW"/>
</dbReference>
<feature type="domain" description="PDZ" evidence="9">
    <location>
        <begin position="1133"/>
        <end position="1212"/>
    </location>
</feature>
<evidence type="ECO:0000256" key="4">
    <source>
        <dbReference type="ARBA" id="ARBA00023175"/>
    </source>
</evidence>
<keyword evidence="1 6" id="KW-0547">Nucleotide-binding</keyword>
<keyword evidence="7" id="KW-0175">Coiled coil</keyword>
<evidence type="ECO:0000256" key="2">
    <source>
        <dbReference type="ARBA" id="ARBA00022840"/>
    </source>
</evidence>
<dbReference type="SUPFAM" id="SSF52540">
    <property type="entry name" value="P-loop containing nucleoside triphosphate hydrolases"/>
    <property type="match status" value="2"/>
</dbReference>
<feature type="compositionally biased region" description="Basic and acidic residues" evidence="8">
    <location>
        <begin position="828"/>
        <end position="842"/>
    </location>
</feature>
<evidence type="ECO:0000313" key="11">
    <source>
        <dbReference type="EMBL" id="RQM24053.1"/>
    </source>
</evidence>
<keyword evidence="4 6" id="KW-0505">Motor protein</keyword>
<dbReference type="PANTHER" id="PTHR13140">
    <property type="entry name" value="MYOSIN"/>
    <property type="match status" value="1"/>
</dbReference>
<feature type="region of interest" description="Actin-binding" evidence="6">
    <location>
        <begin position="2186"/>
        <end position="2208"/>
    </location>
</feature>
<accession>A0A425D439</accession>
<dbReference type="SMART" id="SM00015">
    <property type="entry name" value="IQ"/>
    <property type="match status" value="2"/>
</dbReference>
<proteinExistence type="inferred from homology"/>
<dbReference type="VEuPathDB" id="FungiDB:H257_10895"/>
<dbReference type="VEuPathDB" id="FungiDB:H257_10894"/>
<evidence type="ECO:0000313" key="12">
    <source>
        <dbReference type="Proteomes" id="UP000284702"/>
    </source>
</evidence>
<sequence length="2808" mass="314102">MSPAVENVNDLTALVHLDEESIQRTLELRFQENQIYTTTGSILVALNPFERLPLYASVTKDAYIAHGDRVAAGEKLGKMPPHVYTVADKSYRDMRTSSRPTSADDALPNQSILVSGESGAGKTETTKIVMEYLASVSAEATHDTSVDHEAVRNRVLESNPILEAFGNARTNRNNNSSRFGKFIRLGFNTSGVLLGASMSTYLLERVRLVSQAKGERNYHIFYELVRGGAPDLVADLGLTALADFKYLNQSGCYDRHDGVDDADQFTKTTHAMTTIGMSDDEQTAVMHLVAAVLHLGNLKFEAVPGHENNASRLVGGSPATTHLCNLLGVTMDSLEKSLCTRAIKTGRETVTASLDVKKADDCKEVLAKTIYGRLFDWLVDRINDSMNYEDTSVPDVDPTLRFIGIVDIFGFEIFPVNSLEQLCINFANEKLQQLFTKYVFEMEQDEYKAEQIPWTDIAFPTNQLVLNLFESRNGLFKLLDQQCILATGTDAALVRSYYNAFAIHPSFTATKLQQGRHLFSVLHYAAPVVYTVDGFCDKNKDHIHDEAIQLLSSSADTFVNGIFQDYFMLQVVEDTPSAVNPNRPRRSSGIMSSSVVMKFQRQMGNMLEVLQATSLHFIRCIKPNDELTPLAYDHPRVLEQLRCSGVVQAAQISRTGYPIRFPHASFQWRYRVLCPMKLPPTMMVPFLVNTFHLVDPADPRPPIQVGLSKVFLVFSAYETLNRESDRRLARSVVTIQKMARGTLVRRWVKRETARVVVVQSLIRRFLAKKMLLRLRAAERRRQQEQAEELVRQKLAQEKQAQIERDLQAAATATAALLVAKQREADALAAKQKQDDDEKEERAQASAAAAAAMAIPSKEDEPSASPPVVPVVATNPPSGRGRSSYFNPQISFEQFDDDEEEYEVKWEQGMLGLYFGKDDVSGLPVVRRIHVHLSQCRDIRNVRVHDLLLQVGAKRLGGHETLRQTLEYLGSIPKPVVMVFQRNGHETAHELADNEFEVLWGKNEPLKVSFRMSMDHQMPFVSNVLSQVFVPTAQVRSGDLLTHINDKPTLQKSQVEVNRMLTQEPKPCVLRFRRLEPGSEPVPRSHRTSYTDYSSTKSLAETMSFAGSVGSSSSFRGSNVSVMTVPTQYSITWQADDGPLGLVIAPRLENYIEVVQVKDEGAAYAARQRHQVSKGDLMLYVNHDDIRDLGFQRAMHILKTAPKPLVLTFQKGSLVADDKWLVRLHIAFAMDTVLPHMEGSDAAHVLGAFSEVLDDAFGEFGVARELLLLALVCDEAAWITHHLALLAEKQQDYDQAYHSLKAITNVDAVCGRDVQVAIQYAEFLVYVCHDFPTAATVFKVLLQRWTFEQSRKGKVQSDVATFLQIGLLSYAICVVFSTSNRVMALRLVDQAAAVEQRVANLLPDLVQTTAQRVVKRYKLTAAAVVQHTPDLCRPVTCKQDFDSLAPLMGLLYYLNGDTDAAMALWAAYIRRLANIHSPEYCTGMVLHVADRRPAAAKAIKKAFTVDAHNLQYQNVDLVLREAAHPPSNVVSTEHGDRRRLRALTCRDWTSGCMRQQEMMEEGAPVWVMHAARWNVAVIQSISQHGTISCCLVDTPALVEVDATARKDNIHPCNPVEQHRSGVDDLTTLVHLHEPAILNALRVRYRNDQIYTRAGTILVAVNPFQSLDLYDDATQRRYIHAGRTRRDGDSVLAPHVFQVADRAYHEMLSTRHNQSILVSGESGAGKTETTKLIMTYLASVSSSRADNAVRDRILESTPILEAFGNAMTTRNSNSSRFGKFIRLGFDAASGELVGASIATYLLERVRLISHGVGERNYHIFYELCASPASKSLLGLDRSFAYLESSIMGHRSRRDGVDDAAQFEVTHHAMTTIGLSNHNIASVLQVVAAVLHLGNLEFVPVQGGTSCRLSYDDDTTRFCSSLLGIAYDHMQEALTTRRIKAGGDVVTVGLSPDAAAHSRDVVAKSMYARLFEWLVGRINAATSSPTTSTLHLIGVVDIFGFESFATNSLEQLCINYANEKLQQLFTKYVFELEQREYVAEGIPWTMVAYPNNDVCVTLFESRPHGLFSLLDEQCMIPRGNDKQLLATMHGKLSSPFTSSRAQLGKGQFTVCHYAGPVVYSTDGFCDKNKDNVHPEALEFLNLSSHDLLHTTKEPPPPPRHHHVRHPSSRRVSAKERASTSCIQKFQGQLKALLGELDTSALHFIRCIKPNDLGQPHVVDDARFLDQLRCSGLLEVTELTRLRHPVRMPHSLFLQQFRCLFTSTDRNDVARMLRHWGVASPVVGVSKVYFDHALLTHLLQARELRVRVAVRTLHRFAAALAHRRQTLRRLRLQAATRTVCRAMLDTIHRRRTVRVVQAAHAQRVIAWAWKCYRHAMHHKRYMEAAEHTARQEQRVMVACQALQTWVRRCQLRQALVRHARQLTTATTATAVLSSTRPSDYLRDFGTPPRHPLPYVNTLVSTKHSITSNWDVARDTSSTSSSSMDDDSTYEIAWECGMLGIHFNVDAGQVVVQRLHVTLSTCIDIFAVSVGDVLLAVNNVPVILHGSTTYASVMRYVAQAPKPVVLQLKRARPSPHHVAVSLQSDEYELLWGRKAHPSLGIEFKWDSINQVPVVVHLHTHVGQTIPGRTSVCVGDWLTHVQDDSLRQKHSTWTAKLQGGGQTVLLRFQRAGANARNNADVLAHGGRLSDVEAACCGFDEVQRWSWNPKHDDTLHHLLYTDDDASLGLVLKQPAYRFYLEVSDVKAEGAVHRQRHQPRRRILRGDQLVCVNHQNIRVIGHSSALAQLKHGPKPVLLTFRRSKPACNMYPTSQSC</sequence>
<keyword evidence="3 6" id="KW-0518">Myosin</keyword>
<dbReference type="PROSITE" id="PS51456">
    <property type="entry name" value="MYOSIN_MOTOR"/>
    <property type="match status" value="2"/>
</dbReference>
<feature type="domain" description="PDZ" evidence="9">
    <location>
        <begin position="2709"/>
        <end position="2796"/>
    </location>
</feature>
<dbReference type="Pfam" id="PF00063">
    <property type="entry name" value="Myosin_head"/>
    <property type="match status" value="2"/>
</dbReference>
<feature type="coiled-coil region" evidence="7">
    <location>
        <begin position="767"/>
        <end position="803"/>
    </location>
</feature>
<evidence type="ECO:0000256" key="8">
    <source>
        <dbReference type="SAM" id="MobiDB-lite"/>
    </source>
</evidence>
<dbReference type="Gene3D" id="3.40.850.10">
    <property type="entry name" value="Kinesin motor domain"/>
    <property type="match status" value="2"/>
</dbReference>
<evidence type="ECO:0000256" key="5">
    <source>
        <dbReference type="ARBA" id="ARBA00023203"/>
    </source>
</evidence>
<dbReference type="Gene3D" id="1.10.10.820">
    <property type="match status" value="2"/>
</dbReference>
<name>A0A425D439_APHAT</name>
<evidence type="ECO:0000256" key="3">
    <source>
        <dbReference type="ARBA" id="ARBA00023123"/>
    </source>
</evidence>
<feature type="region of interest" description="Disordered" evidence="8">
    <location>
        <begin position="828"/>
        <end position="867"/>
    </location>
</feature>
<dbReference type="CDD" id="cd00136">
    <property type="entry name" value="PDZ_canonical"/>
    <property type="match status" value="1"/>
</dbReference>
<comment type="similarity">
    <text evidence="6">Belongs to the TRAFAC class myosin-kinesin ATPase superfamily. Myosin family.</text>
</comment>
<dbReference type="PANTHER" id="PTHR13140:SF845">
    <property type="entry name" value="MYOSIN-LIKE PROTEIN"/>
    <property type="match status" value="1"/>
</dbReference>
<feature type="region of interest" description="Disordered" evidence="8">
    <location>
        <begin position="2144"/>
        <end position="2170"/>
    </location>
</feature>
<keyword evidence="12" id="KW-1185">Reference proteome</keyword>
<dbReference type="SMART" id="SM00228">
    <property type="entry name" value="PDZ"/>
    <property type="match status" value="4"/>
</dbReference>
<dbReference type="Gene3D" id="1.20.5.4820">
    <property type="match status" value="1"/>
</dbReference>
<dbReference type="GO" id="GO:0005737">
    <property type="term" value="C:cytoplasm"/>
    <property type="evidence" value="ECO:0007669"/>
    <property type="project" value="TreeGrafter"/>
</dbReference>
<gene>
    <name evidence="11" type="ORF">B5M09_009979</name>
</gene>
<keyword evidence="5 6" id="KW-0009">Actin-binding</keyword>
<feature type="compositionally biased region" description="Basic residues" evidence="8">
    <location>
        <begin position="2155"/>
        <end position="2165"/>
    </location>
</feature>
<evidence type="ECO:0000259" key="10">
    <source>
        <dbReference type="PROSITE" id="PS51456"/>
    </source>
</evidence>
<comment type="caution">
    <text evidence="11">The sequence shown here is derived from an EMBL/GenBank/DDBJ whole genome shotgun (WGS) entry which is preliminary data.</text>
</comment>
<dbReference type="VEuPathDB" id="FungiDB:H257_10896"/>
<feature type="domain" description="Myosin motor" evidence="10">
    <location>
        <begin position="1619"/>
        <end position="2299"/>
    </location>
</feature>
<dbReference type="InterPro" id="IPR001478">
    <property type="entry name" value="PDZ"/>
</dbReference>
<feature type="compositionally biased region" description="Low complexity" evidence="8">
    <location>
        <begin position="843"/>
        <end position="853"/>
    </location>
</feature>
<dbReference type="SMART" id="SM00242">
    <property type="entry name" value="MYSc"/>
    <property type="match status" value="2"/>
</dbReference>
<keyword evidence="2 6" id="KW-0067">ATP-binding</keyword>
<dbReference type="PRINTS" id="PR00193">
    <property type="entry name" value="MYOSINHEAVY"/>
</dbReference>
<reference evidence="11" key="1">
    <citation type="submission" date="2018-07" db="EMBL/GenBank/DDBJ databases">
        <title>Annotation of Aphanomyces astaci genome assembly.</title>
        <authorList>
            <person name="Studholme D.J."/>
        </authorList>
    </citation>
    <scope>NUCLEOTIDE SEQUENCE [LARGE SCALE GENOMIC DNA]</scope>
    <source>
        <strain evidence="11">Pc</strain>
    </source>
</reference>
<evidence type="ECO:0000256" key="6">
    <source>
        <dbReference type="PROSITE-ProRule" id="PRU00782"/>
    </source>
</evidence>
<dbReference type="InterPro" id="IPR001609">
    <property type="entry name" value="Myosin_head_motor_dom-like"/>
</dbReference>
<dbReference type="InterPro" id="IPR027417">
    <property type="entry name" value="P-loop_NTPase"/>
</dbReference>
<dbReference type="PROSITE" id="PS50096">
    <property type="entry name" value="IQ"/>
    <property type="match status" value="1"/>
</dbReference>
<evidence type="ECO:0000256" key="1">
    <source>
        <dbReference type="ARBA" id="ARBA00022741"/>
    </source>
</evidence>
<dbReference type="InterPro" id="IPR036034">
    <property type="entry name" value="PDZ_sf"/>
</dbReference>
<dbReference type="Proteomes" id="UP000284702">
    <property type="component" value="Unassembled WGS sequence"/>
</dbReference>
<feature type="binding site" evidence="6">
    <location>
        <begin position="116"/>
        <end position="123"/>
    </location>
    <ligand>
        <name>ATP</name>
        <dbReference type="ChEBI" id="CHEBI:30616"/>
    </ligand>
</feature>
<evidence type="ECO:0000259" key="9">
    <source>
        <dbReference type="PROSITE" id="PS50106"/>
    </source>
</evidence>
<dbReference type="Gene3D" id="2.30.42.10">
    <property type="match status" value="2"/>
</dbReference>
<dbReference type="EMBL" id="MZMZ02002803">
    <property type="protein sequence ID" value="RQM24053.1"/>
    <property type="molecule type" value="Genomic_DNA"/>
</dbReference>
<organism evidence="11 12">
    <name type="scientific">Aphanomyces astaci</name>
    <name type="common">Crayfish plague agent</name>
    <dbReference type="NCBI Taxonomy" id="112090"/>
    <lineage>
        <taxon>Eukaryota</taxon>
        <taxon>Sar</taxon>
        <taxon>Stramenopiles</taxon>
        <taxon>Oomycota</taxon>
        <taxon>Saprolegniomycetes</taxon>
        <taxon>Saprolegniales</taxon>
        <taxon>Verrucalvaceae</taxon>
        <taxon>Aphanomyces</taxon>
    </lineage>
</organism>
<feature type="binding site" evidence="6">
    <location>
        <begin position="1718"/>
        <end position="1725"/>
    </location>
    <ligand>
        <name>ATP</name>
        <dbReference type="ChEBI" id="CHEBI:30616"/>
    </ligand>
</feature>
<dbReference type="Gene3D" id="1.20.120.720">
    <property type="entry name" value="Myosin VI head, motor domain, U50 subdomain"/>
    <property type="match status" value="2"/>
</dbReference>